<feature type="region of interest" description="Disordered" evidence="1">
    <location>
        <begin position="103"/>
        <end position="145"/>
    </location>
</feature>
<reference evidence="2" key="1">
    <citation type="submission" date="2020-11" db="EMBL/GenBank/DDBJ databases">
        <authorList>
            <consortium name="DOE Joint Genome Institute"/>
            <person name="Ahrendt S."/>
            <person name="Riley R."/>
            <person name="Andreopoulos W."/>
            <person name="LaButti K."/>
            <person name="Pangilinan J."/>
            <person name="Ruiz-duenas F.J."/>
            <person name="Barrasa J.M."/>
            <person name="Sanchez-Garcia M."/>
            <person name="Camarero S."/>
            <person name="Miyauchi S."/>
            <person name="Serrano A."/>
            <person name="Linde D."/>
            <person name="Babiker R."/>
            <person name="Drula E."/>
            <person name="Ayuso-Fernandez I."/>
            <person name="Pacheco R."/>
            <person name="Padilla G."/>
            <person name="Ferreira P."/>
            <person name="Barriuso J."/>
            <person name="Kellner H."/>
            <person name="Castanera R."/>
            <person name="Alfaro M."/>
            <person name="Ramirez L."/>
            <person name="Pisabarro A.G."/>
            <person name="Kuo A."/>
            <person name="Tritt A."/>
            <person name="Lipzen A."/>
            <person name="He G."/>
            <person name="Yan M."/>
            <person name="Ng V."/>
            <person name="Cullen D."/>
            <person name="Martin F."/>
            <person name="Rosso M.-N."/>
            <person name="Henrissat B."/>
            <person name="Hibbett D."/>
            <person name="Martinez A.T."/>
            <person name="Grigoriev I.V."/>
        </authorList>
    </citation>
    <scope>NUCLEOTIDE SEQUENCE</scope>
    <source>
        <strain evidence="2">AH 44721</strain>
    </source>
</reference>
<evidence type="ECO:0000313" key="2">
    <source>
        <dbReference type="EMBL" id="KAF8869816.1"/>
    </source>
</evidence>
<dbReference type="Proteomes" id="UP000724874">
    <property type="component" value="Unassembled WGS sequence"/>
</dbReference>
<sequence length="409" mass="46227">MSLSSDRLPNPGVEFPLTGNGLARDVFSSMKYPTSSTSSAQSFQQYFYSMTSVDDIHSANPSPASDTNWVARVRAEHDDSGYGRVQGTVSPMEYTTSLIGDVPWCGTTEHPSNRQREESQRPFQPDLFRHLPGNPYPQPLSPPRPVPLQSTRIPLPTFENQWGSPHQVQSAPNSSSRNIQPTVALKSSGRDPIGHHSLGWTLNEGTRESHQHNNSNLHRGELERQNYKCHWLPATGWRTSSEHDVAERNQFHAGHPSESRHEEYEPFHYPAQRDSATRRRQYDISNPPFDMQSQIRHLEPATATFPSYDKGPLPSSFSSTMELFSGPPSSSNLTAFQFEEDFRTNKSAKKVTLLKHVVPQVLFTDPMTLENRPQYDDETDEDSDSEEEEEEEESDEGEESDPEGAERRS</sequence>
<protein>
    <submittedName>
        <fullName evidence="2">Uncharacterized protein</fullName>
    </submittedName>
</protein>
<dbReference type="AlphaFoldDB" id="A0A9P5N6Y9"/>
<organism evidence="2 3">
    <name type="scientific">Gymnopilus junonius</name>
    <name type="common">Spectacular rustgill mushroom</name>
    <name type="synonym">Gymnopilus spectabilis subsp. junonius</name>
    <dbReference type="NCBI Taxonomy" id="109634"/>
    <lineage>
        <taxon>Eukaryota</taxon>
        <taxon>Fungi</taxon>
        <taxon>Dikarya</taxon>
        <taxon>Basidiomycota</taxon>
        <taxon>Agaricomycotina</taxon>
        <taxon>Agaricomycetes</taxon>
        <taxon>Agaricomycetidae</taxon>
        <taxon>Agaricales</taxon>
        <taxon>Agaricineae</taxon>
        <taxon>Hymenogastraceae</taxon>
        <taxon>Gymnopilus</taxon>
    </lineage>
</organism>
<gene>
    <name evidence="2" type="ORF">CPB84DRAFT_1803384</name>
</gene>
<name>A0A9P5N6Y9_GYMJU</name>
<keyword evidence="3" id="KW-1185">Reference proteome</keyword>
<accession>A0A9P5N6Y9</accession>
<proteinExistence type="predicted"/>
<feature type="compositionally biased region" description="Basic and acidic residues" evidence="1">
    <location>
        <begin position="111"/>
        <end position="120"/>
    </location>
</feature>
<feature type="region of interest" description="Disordered" evidence="1">
    <location>
        <begin position="365"/>
        <end position="409"/>
    </location>
</feature>
<feature type="region of interest" description="Disordered" evidence="1">
    <location>
        <begin position="158"/>
        <end position="179"/>
    </location>
</feature>
<feature type="compositionally biased region" description="Pro residues" evidence="1">
    <location>
        <begin position="134"/>
        <end position="145"/>
    </location>
</feature>
<feature type="compositionally biased region" description="Acidic residues" evidence="1">
    <location>
        <begin position="376"/>
        <end position="403"/>
    </location>
</feature>
<evidence type="ECO:0000313" key="3">
    <source>
        <dbReference type="Proteomes" id="UP000724874"/>
    </source>
</evidence>
<comment type="caution">
    <text evidence="2">The sequence shown here is derived from an EMBL/GenBank/DDBJ whole genome shotgun (WGS) entry which is preliminary data.</text>
</comment>
<evidence type="ECO:0000256" key="1">
    <source>
        <dbReference type="SAM" id="MobiDB-lite"/>
    </source>
</evidence>
<dbReference type="EMBL" id="JADNYJ010000400">
    <property type="protein sequence ID" value="KAF8869816.1"/>
    <property type="molecule type" value="Genomic_DNA"/>
</dbReference>